<evidence type="ECO:0000259" key="8">
    <source>
        <dbReference type="PROSITE" id="PS50076"/>
    </source>
</evidence>
<evidence type="ECO:0000313" key="9">
    <source>
        <dbReference type="EMBL" id="CAI8038331.1"/>
    </source>
</evidence>
<dbReference type="InterPro" id="IPR001623">
    <property type="entry name" value="DnaJ_domain"/>
</dbReference>
<keyword evidence="10" id="KW-1185">Reference proteome</keyword>
<dbReference type="PROSITE" id="PS50076">
    <property type="entry name" value="DNAJ_2"/>
    <property type="match status" value="1"/>
</dbReference>
<reference evidence="9" key="1">
    <citation type="submission" date="2023-03" db="EMBL/GenBank/DDBJ databases">
        <authorList>
            <person name="Steffen K."/>
            <person name="Cardenas P."/>
        </authorList>
    </citation>
    <scope>NUCLEOTIDE SEQUENCE</scope>
</reference>
<dbReference type="PANTHER" id="PTHR12763">
    <property type="match status" value="1"/>
</dbReference>
<dbReference type="Proteomes" id="UP001174909">
    <property type="component" value="Unassembled WGS sequence"/>
</dbReference>
<comment type="similarity">
    <text evidence="7">Belongs to the TIM14 family.</text>
</comment>
<evidence type="ECO:0000256" key="4">
    <source>
        <dbReference type="ARBA" id="ARBA00022989"/>
    </source>
</evidence>
<protein>
    <submittedName>
        <fullName evidence="9">Mitochondrial import inner membrane translocase subunit TIM14</fullName>
    </submittedName>
</protein>
<sequence>MTRDEALQILGLTGDATREEIVEAHRILMQRNHPDRGGSTWLAARINRAKDILLS</sequence>
<evidence type="ECO:0000313" key="10">
    <source>
        <dbReference type="Proteomes" id="UP001174909"/>
    </source>
</evidence>
<dbReference type="SUPFAM" id="SSF46565">
    <property type="entry name" value="Chaperone J-domain"/>
    <property type="match status" value="1"/>
</dbReference>
<keyword evidence="2" id="KW-0812">Transmembrane</keyword>
<dbReference type="CDD" id="cd06257">
    <property type="entry name" value="DnaJ"/>
    <property type="match status" value="1"/>
</dbReference>
<comment type="subcellular location">
    <subcellularLocation>
        <location evidence="1">Mitochondrion inner membrane</location>
        <topology evidence="1">Single-pass membrane protein</topology>
    </subcellularLocation>
</comment>
<keyword evidence="4" id="KW-1133">Transmembrane helix</keyword>
<dbReference type="AlphaFoldDB" id="A0AA35T106"/>
<evidence type="ECO:0000256" key="2">
    <source>
        <dbReference type="ARBA" id="ARBA00022692"/>
    </source>
</evidence>
<dbReference type="Gene3D" id="1.10.287.110">
    <property type="entry name" value="DnaJ domain"/>
    <property type="match status" value="1"/>
</dbReference>
<dbReference type="PANTHER" id="PTHR12763:SF28">
    <property type="entry name" value="GEO10507P1-RELATED"/>
    <property type="match status" value="1"/>
</dbReference>
<evidence type="ECO:0000256" key="7">
    <source>
        <dbReference type="ARBA" id="ARBA00038105"/>
    </source>
</evidence>
<dbReference type="FunFam" id="1.10.287.110:FF:000001">
    <property type="entry name" value="Import inner membrane translocase subunit tim14"/>
    <property type="match status" value="1"/>
</dbReference>
<keyword evidence="6" id="KW-0472">Membrane</keyword>
<dbReference type="GO" id="GO:0005743">
    <property type="term" value="C:mitochondrial inner membrane"/>
    <property type="evidence" value="ECO:0007669"/>
    <property type="project" value="UniProtKB-SubCell"/>
</dbReference>
<keyword evidence="3" id="KW-0999">Mitochondrion inner membrane</keyword>
<proteinExistence type="inferred from homology"/>
<comment type="caution">
    <text evidence="9">The sequence shown here is derived from an EMBL/GenBank/DDBJ whole genome shotgun (WGS) entry which is preliminary data.</text>
</comment>
<evidence type="ECO:0000256" key="5">
    <source>
        <dbReference type="ARBA" id="ARBA00023128"/>
    </source>
</evidence>
<evidence type="ECO:0000256" key="1">
    <source>
        <dbReference type="ARBA" id="ARBA00004434"/>
    </source>
</evidence>
<organism evidence="9 10">
    <name type="scientific">Geodia barretti</name>
    <name type="common">Barrett's horny sponge</name>
    <dbReference type="NCBI Taxonomy" id="519541"/>
    <lineage>
        <taxon>Eukaryota</taxon>
        <taxon>Metazoa</taxon>
        <taxon>Porifera</taxon>
        <taxon>Demospongiae</taxon>
        <taxon>Heteroscleromorpha</taxon>
        <taxon>Tetractinellida</taxon>
        <taxon>Astrophorina</taxon>
        <taxon>Geodiidae</taxon>
        <taxon>Geodia</taxon>
    </lineage>
</organism>
<dbReference type="EMBL" id="CASHTH010002987">
    <property type="protein sequence ID" value="CAI8038331.1"/>
    <property type="molecule type" value="Genomic_DNA"/>
</dbReference>
<name>A0AA35T106_GEOBA</name>
<gene>
    <name evidence="9" type="ORF">GBAR_LOCUS21376</name>
</gene>
<keyword evidence="5" id="KW-0496">Mitochondrion</keyword>
<feature type="domain" description="J" evidence="8">
    <location>
        <begin position="5"/>
        <end position="55"/>
    </location>
</feature>
<dbReference type="InterPro" id="IPR036869">
    <property type="entry name" value="J_dom_sf"/>
</dbReference>
<evidence type="ECO:0000256" key="6">
    <source>
        <dbReference type="ARBA" id="ARBA00023136"/>
    </source>
</evidence>
<accession>A0AA35T106</accession>
<evidence type="ECO:0000256" key="3">
    <source>
        <dbReference type="ARBA" id="ARBA00022792"/>
    </source>
</evidence>